<feature type="transmembrane region" description="Helical" evidence="3">
    <location>
        <begin position="463"/>
        <end position="480"/>
    </location>
</feature>
<protein>
    <submittedName>
        <fullName evidence="5">Calcium channel YVC1</fullName>
    </submittedName>
</protein>
<dbReference type="AlphaFoldDB" id="A0AAV9GJE9"/>
<feature type="region of interest" description="Disordered" evidence="2">
    <location>
        <begin position="621"/>
        <end position="674"/>
    </location>
</feature>
<dbReference type="InterPro" id="IPR056336">
    <property type="entry name" value="YVC1_C"/>
</dbReference>
<keyword evidence="6" id="KW-1185">Reference proteome</keyword>
<feature type="transmembrane region" description="Helical" evidence="3">
    <location>
        <begin position="431"/>
        <end position="451"/>
    </location>
</feature>
<reference evidence="5" key="1">
    <citation type="journal article" date="2023" name="Mol. Phylogenet. Evol.">
        <title>Genome-scale phylogeny and comparative genomics of the fungal order Sordariales.</title>
        <authorList>
            <person name="Hensen N."/>
            <person name="Bonometti L."/>
            <person name="Westerberg I."/>
            <person name="Brannstrom I.O."/>
            <person name="Guillou S."/>
            <person name="Cros-Aarteil S."/>
            <person name="Calhoun S."/>
            <person name="Haridas S."/>
            <person name="Kuo A."/>
            <person name="Mondo S."/>
            <person name="Pangilinan J."/>
            <person name="Riley R."/>
            <person name="LaButti K."/>
            <person name="Andreopoulos B."/>
            <person name="Lipzen A."/>
            <person name="Chen C."/>
            <person name="Yan M."/>
            <person name="Daum C."/>
            <person name="Ng V."/>
            <person name="Clum A."/>
            <person name="Steindorff A."/>
            <person name="Ohm R.A."/>
            <person name="Martin F."/>
            <person name="Silar P."/>
            <person name="Natvig D.O."/>
            <person name="Lalanne C."/>
            <person name="Gautier V."/>
            <person name="Ament-Velasquez S.L."/>
            <person name="Kruys A."/>
            <person name="Hutchinson M.I."/>
            <person name="Powell A.J."/>
            <person name="Barry K."/>
            <person name="Miller A.N."/>
            <person name="Grigoriev I.V."/>
            <person name="Debuchy R."/>
            <person name="Gladieux P."/>
            <person name="Hiltunen Thoren M."/>
            <person name="Johannesson H."/>
        </authorList>
    </citation>
    <scope>NUCLEOTIDE SEQUENCE</scope>
    <source>
        <strain evidence="5">PSN243</strain>
    </source>
</reference>
<keyword evidence="3" id="KW-0472">Membrane</keyword>
<feature type="compositionally biased region" description="Polar residues" evidence="2">
    <location>
        <begin position="632"/>
        <end position="646"/>
    </location>
</feature>
<keyword evidence="3" id="KW-0812">Transmembrane</keyword>
<dbReference type="Proteomes" id="UP001321760">
    <property type="component" value="Unassembled WGS sequence"/>
</dbReference>
<keyword evidence="3" id="KW-1133">Transmembrane helix</keyword>
<dbReference type="InterPro" id="IPR052971">
    <property type="entry name" value="TRP_calcium_channel"/>
</dbReference>
<name>A0AAV9GJE9_9PEZI</name>
<gene>
    <name evidence="5" type="ORF">QBC34DRAFT_407467</name>
</gene>
<evidence type="ECO:0000256" key="3">
    <source>
        <dbReference type="SAM" id="Phobius"/>
    </source>
</evidence>
<evidence type="ECO:0000313" key="6">
    <source>
        <dbReference type="Proteomes" id="UP001321760"/>
    </source>
</evidence>
<feature type="coiled-coil region" evidence="1">
    <location>
        <begin position="679"/>
        <end position="706"/>
    </location>
</feature>
<evidence type="ECO:0000313" key="5">
    <source>
        <dbReference type="EMBL" id="KAK4448466.1"/>
    </source>
</evidence>
<keyword evidence="1" id="KW-0175">Coiled coil</keyword>
<reference evidence="5" key="2">
    <citation type="submission" date="2023-05" db="EMBL/GenBank/DDBJ databases">
        <authorList>
            <consortium name="Lawrence Berkeley National Laboratory"/>
            <person name="Steindorff A."/>
            <person name="Hensen N."/>
            <person name="Bonometti L."/>
            <person name="Westerberg I."/>
            <person name="Brannstrom I.O."/>
            <person name="Guillou S."/>
            <person name="Cros-Aarteil S."/>
            <person name="Calhoun S."/>
            <person name="Haridas S."/>
            <person name="Kuo A."/>
            <person name="Mondo S."/>
            <person name="Pangilinan J."/>
            <person name="Riley R."/>
            <person name="Labutti K."/>
            <person name="Andreopoulos B."/>
            <person name="Lipzen A."/>
            <person name="Chen C."/>
            <person name="Yanf M."/>
            <person name="Daum C."/>
            <person name="Ng V."/>
            <person name="Clum A."/>
            <person name="Ohm R."/>
            <person name="Martin F."/>
            <person name="Silar P."/>
            <person name="Natvig D."/>
            <person name="Lalanne C."/>
            <person name="Gautier V."/>
            <person name="Ament-Velasquez S.L."/>
            <person name="Kruys A."/>
            <person name="Hutchinson M.I."/>
            <person name="Powell A.J."/>
            <person name="Barry K."/>
            <person name="Miller A.N."/>
            <person name="Grigoriev I.V."/>
            <person name="Debuchy R."/>
            <person name="Gladieux P."/>
            <person name="Thoren M.H."/>
            <person name="Johannesson H."/>
        </authorList>
    </citation>
    <scope>NUCLEOTIDE SEQUENCE</scope>
    <source>
        <strain evidence="5">PSN243</strain>
    </source>
</reference>
<feature type="transmembrane region" description="Helical" evidence="3">
    <location>
        <begin position="395"/>
        <end position="419"/>
    </location>
</feature>
<feature type="transmembrane region" description="Helical" evidence="3">
    <location>
        <begin position="292"/>
        <end position="311"/>
    </location>
</feature>
<dbReference type="PANTHER" id="PTHR35859:SF5">
    <property type="entry name" value="ION TRANSPORT DOMAIN-CONTAINING PROTEIN"/>
    <property type="match status" value="1"/>
</dbReference>
<dbReference type="PANTHER" id="PTHR35859">
    <property type="entry name" value="NONSELECTIVE CATION CHANNEL PROTEIN"/>
    <property type="match status" value="1"/>
</dbReference>
<evidence type="ECO:0000256" key="1">
    <source>
        <dbReference type="SAM" id="Coils"/>
    </source>
</evidence>
<accession>A0AAV9GJE9</accession>
<organism evidence="5 6">
    <name type="scientific">Podospora aff. communis PSN243</name>
    <dbReference type="NCBI Taxonomy" id="3040156"/>
    <lineage>
        <taxon>Eukaryota</taxon>
        <taxon>Fungi</taxon>
        <taxon>Dikarya</taxon>
        <taxon>Ascomycota</taxon>
        <taxon>Pezizomycotina</taxon>
        <taxon>Sordariomycetes</taxon>
        <taxon>Sordariomycetidae</taxon>
        <taxon>Sordariales</taxon>
        <taxon>Podosporaceae</taxon>
        <taxon>Podospora</taxon>
    </lineage>
</organism>
<feature type="transmembrane region" description="Helical" evidence="3">
    <location>
        <begin position="317"/>
        <end position="336"/>
    </location>
</feature>
<dbReference type="EMBL" id="MU865943">
    <property type="protein sequence ID" value="KAK4448466.1"/>
    <property type="molecule type" value="Genomic_DNA"/>
</dbReference>
<feature type="transmembrane region" description="Helical" evidence="3">
    <location>
        <begin position="492"/>
        <end position="512"/>
    </location>
</feature>
<comment type="caution">
    <text evidence="5">The sequence shown here is derived from an EMBL/GenBank/DDBJ whole genome shotgun (WGS) entry which is preliminary data.</text>
</comment>
<feature type="domain" description="Calcium channel YVC1-like C-terminal transmembrane" evidence="4">
    <location>
        <begin position="301"/>
        <end position="596"/>
    </location>
</feature>
<dbReference type="Pfam" id="PF23317">
    <property type="entry name" value="YVC1_C"/>
    <property type="match status" value="1"/>
</dbReference>
<feature type="transmembrane region" description="Helical" evidence="3">
    <location>
        <begin position="357"/>
        <end position="375"/>
    </location>
</feature>
<sequence>MPVRVKSRPIAPPEAGLRTPSPFGRQVRFGPELPDITFDDSFREVVKKLSIYIAQTVELPCTFEQLRTTTAGDGLRTLVEHLVHTCTHPAIVNALLALKWHYGSAADDRGLSDARANACEIVAWRFLTHLSEREAVDYCLYEVPEACPSEESRDADEEEGEIDENSALLAQVWSGTAGTARRALERSGSTRRNLLLSSISRLTMSMTADADDEDDEDDDPTAPFLHLNALEIAAIADAKRFLSQNVVQKIITGIWNGDIIFWDSLSVHAEKKPRFYNPSAADPFSRLRVPKYLKAFEVLFFASFLFLYYAVLVGRDYSKITVLEVFLYIWFAAFSYDELSEWIDAGSIFYTTDVWNIFDLIMLLIGLVFFILRVIGLKTTDPETSEWFTDLAFDILALEALFMVPRVCSILSLSPYWGTLIPCLKEMGKDFLKFMVLVIVIYFGFLTTFSLIGRKSYPFRDMIWFLTKIFLGSTYVGFDIMTDIDPIFGPPLMLMFIMLSSILLMGSLTGILSGSFSRVITHAKEEYLYVYSVYVLEASTSNRLTHFYPPFNLLALVIFRPLRLFFPSNNKFRSARIVLLKATHLPIVAAIELYEWISGTSGKSTQYNGFRGPRQSAVLPSPMPIQKKWPQSPGNVRPQASTSSLRPSEYVRPLPPRLTRRQATQAEEATEELAYGSPADDVEMRIADLSAKIDRLTELIVDMQAARSRSIAEVAVA</sequence>
<evidence type="ECO:0000259" key="4">
    <source>
        <dbReference type="Pfam" id="PF23317"/>
    </source>
</evidence>
<evidence type="ECO:0000256" key="2">
    <source>
        <dbReference type="SAM" id="MobiDB-lite"/>
    </source>
</evidence>
<feature type="region of interest" description="Disordered" evidence="2">
    <location>
        <begin position="1"/>
        <end position="23"/>
    </location>
</feature>
<proteinExistence type="predicted"/>